<dbReference type="AlphaFoldDB" id="A0A1C5AE55"/>
<organism evidence="1 2">
    <name type="scientific">Micromonospora marina</name>
    <dbReference type="NCBI Taxonomy" id="307120"/>
    <lineage>
        <taxon>Bacteria</taxon>
        <taxon>Bacillati</taxon>
        <taxon>Actinomycetota</taxon>
        <taxon>Actinomycetes</taxon>
        <taxon>Micromonosporales</taxon>
        <taxon>Micromonosporaceae</taxon>
        <taxon>Micromonospora</taxon>
    </lineage>
</organism>
<proteinExistence type="predicted"/>
<name>A0A1C5AE55_9ACTN</name>
<reference evidence="2" key="1">
    <citation type="submission" date="2016-06" db="EMBL/GenBank/DDBJ databases">
        <authorList>
            <person name="Varghese N."/>
        </authorList>
    </citation>
    <scope>NUCLEOTIDE SEQUENCE [LARGE SCALE GENOMIC DNA]</scope>
    <source>
        <strain evidence="2">DSM 45555</strain>
    </source>
</reference>
<gene>
    <name evidence="1" type="ORF">GA0070215_12838</name>
</gene>
<keyword evidence="2" id="KW-1185">Reference proteome</keyword>
<protein>
    <submittedName>
        <fullName evidence="1">Uncharacterized protein</fullName>
    </submittedName>
</protein>
<dbReference type="CDD" id="cd02947">
    <property type="entry name" value="TRX_family"/>
    <property type="match status" value="1"/>
</dbReference>
<dbReference type="EMBL" id="FMCV01000028">
    <property type="protein sequence ID" value="SCF43493.1"/>
    <property type="molecule type" value="Genomic_DNA"/>
</dbReference>
<dbReference type="SUPFAM" id="SSF52833">
    <property type="entry name" value="Thioredoxin-like"/>
    <property type="match status" value="1"/>
</dbReference>
<sequence>MSSPTLVRRPALAAAAQTRSIPTLMALRDGVLVFAQPGALPAAGLEEPIRAVCDLDMDEVRTKAAGRVATLVPPGVSSIAGGGT</sequence>
<evidence type="ECO:0000313" key="2">
    <source>
        <dbReference type="Proteomes" id="UP000198551"/>
    </source>
</evidence>
<accession>A0A1C5AE55</accession>
<dbReference type="InterPro" id="IPR036249">
    <property type="entry name" value="Thioredoxin-like_sf"/>
</dbReference>
<dbReference type="Proteomes" id="UP000198551">
    <property type="component" value="Unassembled WGS sequence"/>
</dbReference>
<evidence type="ECO:0000313" key="1">
    <source>
        <dbReference type="EMBL" id="SCF43493.1"/>
    </source>
</evidence>